<sequence>HLRFIIRSFFIYDWVFSRPLHSFHLFNQGQFSSNFPHLPVTEMEQEYDRLIGKLLECRGKASEVDKVILSQEEVHFIIDQLVEELKRGAALLEMNTPVNICGDTHGQYSDLIRLFTAIGWPPKQRYLFLGDYVDRGKFSIEVVCLVMLYRLRYPADFGILRGNHETGTIN</sequence>
<dbReference type="InterPro" id="IPR050341">
    <property type="entry name" value="PP1_catalytic_subunit"/>
</dbReference>
<comment type="similarity">
    <text evidence="1">Belongs to the PPP phosphatase family.</text>
</comment>
<dbReference type="InterPro" id="IPR029052">
    <property type="entry name" value="Metallo-depent_PP-like"/>
</dbReference>
<dbReference type="PANTHER" id="PTHR11668:SF496">
    <property type="entry name" value="SERINE_THREONINE-PROTEIN PHOSPHATASE"/>
    <property type="match status" value="1"/>
</dbReference>
<comment type="catalytic activity">
    <reaction evidence="1">
        <text>O-phospho-L-threonyl-[protein] + H2O = L-threonyl-[protein] + phosphate</text>
        <dbReference type="Rhea" id="RHEA:47004"/>
        <dbReference type="Rhea" id="RHEA-COMP:11060"/>
        <dbReference type="Rhea" id="RHEA-COMP:11605"/>
        <dbReference type="ChEBI" id="CHEBI:15377"/>
        <dbReference type="ChEBI" id="CHEBI:30013"/>
        <dbReference type="ChEBI" id="CHEBI:43474"/>
        <dbReference type="ChEBI" id="CHEBI:61977"/>
        <dbReference type="EC" id="3.1.3.16"/>
    </reaction>
</comment>
<dbReference type="OMA" id="NTPVNIC"/>
<dbReference type="PRINTS" id="PR00114">
    <property type="entry name" value="STPHPHTASE"/>
</dbReference>
<organism evidence="3 4">
    <name type="scientific">Romanomermis culicivorax</name>
    <name type="common">Nematode worm</name>
    <dbReference type="NCBI Taxonomy" id="13658"/>
    <lineage>
        <taxon>Eukaryota</taxon>
        <taxon>Metazoa</taxon>
        <taxon>Ecdysozoa</taxon>
        <taxon>Nematoda</taxon>
        <taxon>Enoplea</taxon>
        <taxon>Dorylaimia</taxon>
        <taxon>Mermithida</taxon>
        <taxon>Mermithoidea</taxon>
        <taxon>Mermithidae</taxon>
        <taxon>Romanomermis</taxon>
    </lineage>
</organism>
<protein>
    <recommendedName>
        <fullName evidence="1">Serine/threonine-protein phosphatase</fullName>
        <ecNumber evidence="1">3.1.3.16</ecNumber>
    </recommendedName>
</protein>
<evidence type="ECO:0000259" key="2">
    <source>
        <dbReference type="PROSITE" id="PS00125"/>
    </source>
</evidence>
<evidence type="ECO:0000256" key="1">
    <source>
        <dbReference type="RuleBase" id="RU004273"/>
    </source>
</evidence>
<dbReference type="SMART" id="SM00156">
    <property type="entry name" value="PP2Ac"/>
    <property type="match status" value="1"/>
</dbReference>
<evidence type="ECO:0000313" key="3">
    <source>
        <dbReference type="Proteomes" id="UP000887565"/>
    </source>
</evidence>
<feature type="domain" description="Serine/threonine specific protein phosphatases" evidence="2">
    <location>
        <begin position="160"/>
        <end position="165"/>
    </location>
</feature>
<proteinExistence type="inferred from homology"/>
<dbReference type="GO" id="GO:0005737">
    <property type="term" value="C:cytoplasm"/>
    <property type="evidence" value="ECO:0007669"/>
    <property type="project" value="TreeGrafter"/>
</dbReference>
<dbReference type="Proteomes" id="UP000887565">
    <property type="component" value="Unplaced"/>
</dbReference>
<dbReference type="PANTHER" id="PTHR11668">
    <property type="entry name" value="SERINE/THREONINE PROTEIN PHOSPHATASE"/>
    <property type="match status" value="1"/>
</dbReference>
<dbReference type="Gene3D" id="3.60.21.10">
    <property type="match status" value="1"/>
</dbReference>
<dbReference type="Pfam" id="PF00149">
    <property type="entry name" value="Metallophos"/>
    <property type="match status" value="1"/>
</dbReference>
<keyword evidence="3" id="KW-1185">Reference proteome</keyword>
<keyword evidence="1" id="KW-0378">Hydrolase</keyword>
<dbReference type="WBParaSite" id="nRc.2.0.1.t17810-RA">
    <property type="protein sequence ID" value="nRc.2.0.1.t17810-RA"/>
    <property type="gene ID" value="nRc.2.0.1.g17810"/>
</dbReference>
<evidence type="ECO:0000313" key="4">
    <source>
        <dbReference type="WBParaSite" id="nRc.2.0.1.t17810-RA"/>
    </source>
</evidence>
<accession>A0A915IWM4</accession>
<dbReference type="GO" id="GO:0004722">
    <property type="term" value="F:protein serine/threonine phosphatase activity"/>
    <property type="evidence" value="ECO:0007669"/>
    <property type="project" value="UniProtKB-EC"/>
</dbReference>
<dbReference type="InterPro" id="IPR004843">
    <property type="entry name" value="Calcineurin-like_PHP"/>
</dbReference>
<dbReference type="SUPFAM" id="SSF56300">
    <property type="entry name" value="Metallo-dependent phosphatases"/>
    <property type="match status" value="1"/>
</dbReference>
<dbReference type="AlphaFoldDB" id="A0A915IWM4"/>
<name>A0A915IWM4_ROMCU</name>
<dbReference type="PROSITE" id="PS00125">
    <property type="entry name" value="SER_THR_PHOSPHATASE"/>
    <property type="match status" value="1"/>
</dbReference>
<reference evidence="4" key="1">
    <citation type="submission" date="2022-11" db="UniProtKB">
        <authorList>
            <consortium name="WormBaseParasite"/>
        </authorList>
    </citation>
    <scope>IDENTIFICATION</scope>
</reference>
<dbReference type="EC" id="3.1.3.16" evidence="1"/>
<dbReference type="GO" id="GO:0005634">
    <property type="term" value="C:nucleus"/>
    <property type="evidence" value="ECO:0007669"/>
    <property type="project" value="TreeGrafter"/>
</dbReference>
<dbReference type="InterPro" id="IPR006186">
    <property type="entry name" value="Ser/Thr-sp_prot-phosphatase"/>
</dbReference>